<dbReference type="InterPro" id="IPR020904">
    <property type="entry name" value="Sc_DH/Rdtase_CS"/>
</dbReference>
<accession>A0A1T5M783</accession>
<name>A0A1T5M783_9BACT</name>
<dbReference type="PRINTS" id="PR00080">
    <property type="entry name" value="SDRFAMILY"/>
</dbReference>
<dbReference type="Pfam" id="PF11512">
    <property type="entry name" value="Atu4866"/>
    <property type="match status" value="1"/>
</dbReference>
<dbReference type="Proteomes" id="UP000190961">
    <property type="component" value="Unassembled WGS sequence"/>
</dbReference>
<dbReference type="CDD" id="cd05374">
    <property type="entry name" value="17beta-HSD-like_SDR_c"/>
    <property type="match status" value="1"/>
</dbReference>
<dbReference type="InterPro" id="IPR002347">
    <property type="entry name" value="SDR_fam"/>
</dbReference>
<dbReference type="PROSITE" id="PS00061">
    <property type="entry name" value="ADH_SHORT"/>
    <property type="match status" value="1"/>
</dbReference>
<dbReference type="EMBL" id="FUZU01000003">
    <property type="protein sequence ID" value="SKC84112.1"/>
    <property type="molecule type" value="Genomic_DNA"/>
</dbReference>
<dbReference type="InterPro" id="IPR020955">
    <property type="entry name" value="Uncharacterised_Atu4866"/>
</dbReference>
<comment type="similarity">
    <text evidence="1 3">Belongs to the short-chain dehydrogenases/reductases (SDR) family.</text>
</comment>
<dbReference type="SUPFAM" id="SSF51735">
    <property type="entry name" value="NAD(P)-binding Rossmann-fold domains"/>
    <property type="match status" value="1"/>
</dbReference>
<dbReference type="OrthoDB" id="9786056at2"/>
<dbReference type="AlphaFoldDB" id="A0A1T5M783"/>
<keyword evidence="5" id="KW-1185">Reference proteome</keyword>
<dbReference type="PANTHER" id="PTHR43976">
    <property type="entry name" value="SHORT CHAIN DEHYDROGENASE"/>
    <property type="match status" value="1"/>
</dbReference>
<dbReference type="InterPro" id="IPR036291">
    <property type="entry name" value="NAD(P)-bd_dom_sf"/>
</dbReference>
<evidence type="ECO:0000256" key="3">
    <source>
        <dbReference type="RuleBase" id="RU000363"/>
    </source>
</evidence>
<evidence type="ECO:0000256" key="2">
    <source>
        <dbReference type="ARBA" id="ARBA00023002"/>
    </source>
</evidence>
<dbReference type="NCBIfam" id="NF004824">
    <property type="entry name" value="PRK06180.1"/>
    <property type="match status" value="1"/>
</dbReference>
<dbReference type="STRING" id="688867.SAMN05660236_4672"/>
<keyword evidence="2" id="KW-0560">Oxidoreductase</keyword>
<evidence type="ECO:0000313" key="4">
    <source>
        <dbReference type="EMBL" id="SKC84112.1"/>
    </source>
</evidence>
<protein>
    <submittedName>
        <fullName evidence="4">Short-chain dehydrogenase</fullName>
    </submittedName>
</protein>
<dbReference type="Gene3D" id="2.40.128.290">
    <property type="entry name" value="Uncharacterised protein Atu4866, PF11512"/>
    <property type="match status" value="1"/>
</dbReference>
<dbReference type="InterPro" id="IPR038646">
    <property type="entry name" value="Atu4866-like_sf"/>
</dbReference>
<sequence length="363" mass="39503">MKTKKVWFVTGASKGLGLSIVKKLLEQGYQVAATSRKVEDLNNAVGTRNGNFLPIAVDLSSEVSVGNAIDQTVNRFGRVDVIVNNAGYGLAGGIEELSDQEVRGNFEINVFGLLNVIRKAMPYLRGQRSGHIFNISSIGGFTGAFPGWGIYCATKFAVSGLTESLAEEAKAFGIDVTVVEPGYFRTNFLAASSMAVPAHQIDEYKNVRESQSLHQNTLNGNQQGDPDKAADALIAIAKEKNPPLHLLLGEDAYTMALQKMATLQQEIETWKNITVSTGFAKEGAQSYIGMWVTKDGHIRQELLPGGRYDEARGTKKSAYTGSYTIDGDHIEYIDDTGFTASGDFREGVLHHGGYLFYKEEAVK</sequence>
<dbReference type="Pfam" id="PF00106">
    <property type="entry name" value="adh_short"/>
    <property type="match status" value="1"/>
</dbReference>
<organism evidence="4 5">
    <name type="scientific">Ohtaekwangia koreensis</name>
    <dbReference type="NCBI Taxonomy" id="688867"/>
    <lineage>
        <taxon>Bacteria</taxon>
        <taxon>Pseudomonadati</taxon>
        <taxon>Bacteroidota</taxon>
        <taxon>Cytophagia</taxon>
        <taxon>Cytophagales</taxon>
        <taxon>Fulvivirgaceae</taxon>
        <taxon>Ohtaekwangia</taxon>
    </lineage>
</organism>
<dbReference type="PRINTS" id="PR00081">
    <property type="entry name" value="GDHRDH"/>
</dbReference>
<gene>
    <name evidence="4" type="ORF">SAMN05660236_4672</name>
</gene>
<dbReference type="InterPro" id="IPR051911">
    <property type="entry name" value="SDR_oxidoreductase"/>
</dbReference>
<dbReference type="Gene3D" id="3.40.50.720">
    <property type="entry name" value="NAD(P)-binding Rossmann-like Domain"/>
    <property type="match status" value="1"/>
</dbReference>
<dbReference type="GO" id="GO:0016491">
    <property type="term" value="F:oxidoreductase activity"/>
    <property type="evidence" value="ECO:0007669"/>
    <property type="project" value="UniProtKB-KW"/>
</dbReference>
<evidence type="ECO:0000313" key="5">
    <source>
        <dbReference type="Proteomes" id="UP000190961"/>
    </source>
</evidence>
<proteinExistence type="inferred from homology"/>
<reference evidence="4 5" key="1">
    <citation type="submission" date="2017-02" db="EMBL/GenBank/DDBJ databases">
        <authorList>
            <person name="Peterson S.W."/>
        </authorList>
    </citation>
    <scope>NUCLEOTIDE SEQUENCE [LARGE SCALE GENOMIC DNA]</scope>
    <source>
        <strain evidence="4 5">DSM 25262</strain>
    </source>
</reference>
<evidence type="ECO:0000256" key="1">
    <source>
        <dbReference type="ARBA" id="ARBA00006484"/>
    </source>
</evidence>
<dbReference type="RefSeq" id="WP_079689174.1">
    <property type="nucleotide sequence ID" value="NZ_FUZU01000003.1"/>
</dbReference>
<dbReference type="PANTHER" id="PTHR43976:SF16">
    <property type="entry name" value="SHORT-CHAIN DEHYDROGENASE_REDUCTASE FAMILY PROTEIN"/>
    <property type="match status" value="1"/>
</dbReference>